<dbReference type="Proteomes" id="UP000198981">
    <property type="component" value="Unassembled WGS sequence"/>
</dbReference>
<dbReference type="InterPro" id="IPR042261">
    <property type="entry name" value="Lsr2-like_dimerization"/>
</dbReference>
<name>A0A1G4Z4F2_9ACTN</name>
<sequence>MRTSVARKMQIMLEDDLTGEALEDGAGDTVTFALDGTSYEIDLSDDNAAEMREALSRYTAAARKVTTSGRRQAGSGGAPKRASGGGRTDLAAIREWAKANGHEVSERGRIAGAVVEAYDAAH</sequence>
<feature type="domain" description="Lsr2 dimerization" evidence="3">
    <location>
        <begin position="6"/>
        <end position="65"/>
    </location>
</feature>
<accession>A0A1G4Z4F2</accession>
<evidence type="ECO:0000259" key="4">
    <source>
        <dbReference type="Pfam" id="PF23359"/>
    </source>
</evidence>
<gene>
    <name evidence="5" type="ORF">SAMN03159343_4112</name>
</gene>
<reference evidence="6" key="1">
    <citation type="submission" date="2016-10" db="EMBL/GenBank/DDBJ databases">
        <authorList>
            <person name="Varghese N."/>
            <person name="Submissions S."/>
        </authorList>
    </citation>
    <scope>NUCLEOTIDE SEQUENCE [LARGE SCALE GENOMIC DNA]</scope>
    <source>
        <strain evidence="6">DSM 45722</strain>
    </source>
</reference>
<evidence type="ECO:0000313" key="6">
    <source>
        <dbReference type="Proteomes" id="UP000198981"/>
    </source>
</evidence>
<dbReference type="GO" id="GO:0003677">
    <property type="term" value="F:DNA binding"/>
    <property type="evidence" value="ECO:0007669"/>
    <property type="project" value="UniProtKB-KW"/>
</dbReference>
<dbReference type="STRING" id="1960309.SAMN03159343_4112"/>
<dbReference type="InterPro" id="IPR055370">
    <property type="entry name" value="Lsr2_DNA-bd"/>
</dbReference>
<dbReference type="InterPro" id="IPR024412">
    <property type="entry name" value="Lsr2_dim_dom"/>
</dbReference>
<feature type="region of interest" description="Disordered" evidence="2">
    <location>
        <begin position="63"/>
        <end position="89"/>
    </location>
</feature>
<dbReference type="Pfam" id="PF23359">
    <property type="entry name" value="Lsr2_DNA-bd"/>
    <property type="match status" value="1"/>
</dbReference>
<evidence type="ECO:0000313" key="5">
    <source>
        <dbReference type="EMBL" id="SCX60525.1"/>
    </source>
</evidence>
<dbReference type="Pfam" id="PF11774">
    <property type="entry name" value="Lsr2"/>
    <property type="match status" value="1"/>
</dbReference>
<protein>
    <submittedName>
        <fullName evidence="5">Lsr2 protein</fullName>
    </submittedName>
</protein>
<evidence type="ECO:0000256" key="2">
    <source>
        <dbReference type="SAM" id="MobiDB-lite"/>
    </source>
</evidence>
<feature type="domain" description="Lsr2 DNA-binding" evidence="4">
    <location>
        <begin position="86"/>
        <end position="121"/>
    </location>
</feature>
<keyword evidence="1" id="KW-0238">DNA-binding</keyword>
<dbReference type="EMBL" id="FMUH01000009">
    <property type="protein sequence ID" value="SCX60525.1"/>
    <property type="molecule type" value="Genomic_DNA"/>
</dbReference>
<evidence type="ECO:0000259" key="3">
    <source>
        <dbReference type="Pfam" id="PF11774"/>
    </source>
</evidence>
<dbReference type="Gene3D" id="4.10.320.10">
    <property type="entry name" value="E3-binding domain"/>
    <property type="match status" value="1"/>
</dbReference>
<dbReference type="AlphaFoldDB" id="A0A1G4Z4F2"/>
<dbReference type="InterPro" id="IPR036625">
    <property type="entry name" value="E3-bd_dom_sf"/>
</dbReference>
<dbReference type="Gene3D" id="3.30.60.230">
    <property type="entry name" value="Lsr2, dimerization domain"/>
    <property type="match status" value="1"/>
</dbReference>
<keyword evidence="6" id="KW-1185">Reference proteome</keyword>
<dbReference type="GO" id="GO:0016746">
    <property type="term" value="F:acyltransferase activity"/>
    <property type="evidence" value="ECO:0007669"/>
    <property type="project" value="InterPro"/>
</dbReference>
<organism evidence="5 6">
    <name type="scientific">Klenkia marina</name>
    <dbReference type="NCBI Taxonomy" id="1960309"/>
    <lineage>
        <taxon>Bacteria</taxon>
        <taxon>Bacillati</taxon>
        <taxon>Actinomycetota</taxon>
        <taxon>Actinomycetes</taxon>
        <taxon>Geodermatophilales</taxon>
        <taxon>Geodermatophilaceae</taxon>
        <taxon>Klenkia</taxon>
    </lineage>
</organism>
<evidence type="ECO:0000256" key="1">
    <source>
        <dbReference type="ARBA" id="ARBA00023125"/>
    </source>
</evidence>
<proteinExistence type="predicted"/>